<protein>
    <submittedName>
        <fullName evidence="4">PAS domain-containing protein</fullName>
    </submittedName>
</protein>
<dbReference type="Pfam" id="PF08448">
    <property type="entry name" value="PAS_4"/>
    <property type="match status" value="2"/>
</dbReference>
<dbReference type="EMBL" id="JACXAD010000030">
    <property type="protein sequence ID" value="MBD2770174.1"/>
    <property type="molecule type" value="Genomic_DNA"/>
</dbReference>
<feature type="domain" description="PAS fold-4" evidence="3">
    <location>
        <begin position="174"/>
        <end position="287"/>
    </location>
</feature>
<proteinExistence type="predicted"/>
<sequence length="479" mass="52821">MPDSAASLTSFPVDLHAAFPADDLLAMVWDASSAPLVLLQPVWDEGGREVTDFTLALLNEAAQRMLGQPARPASTHTQLFPNLAANGGLDFYREVLATGQPGRRELKYPLDQLENYCWVSARRVGQGLLVSFTGPAPELGSAGELALRASQAREHAALAEAERQRTILLETFLQAPAMICILAGPQHVFELVNPLYQQAVGNRPLLGQPIREALPELAGQPVLGLLDQVYTTGETFRANEMPVQFDHAPCQELEMRYYNFIYQPRRDAREEVDAIIVLAYEVTEQVRAQQQAAESKRQATVANQELATANEELQATNEELRAANGDLFVTQLTLQELNQELEARVADRTSRLRSAQAEAERQRARLERFFMQAPAAICILDGPDLVFELVNPGYQALFPGRQLAGRPLLKALPELAGHAVWSSLHRVYETGATHYEEGILIPVARREGGRSKSFTSTTFSRRGTTRAGGLTASSFLPLR</sequence>
<keyword evidence="5" id="KW-1185">Reference proteome</keyword>
<reference evidence="4" key="1">
    <citation type="submission" date="2020-09" db="EMBL/GenBank/DDBJ databases">
        <authorList>
            <person name="Kim M.K."/>
        </authorList>
    </citation>
    <scope>NUCLEOTIDE SEQUENCE</scope>
    <source>
        <strain evidence="4">BT664</strain>
    </source>
</reference>
<dbReference type="Proteomes" id="UP000612233">
    <property type="component" value="Unassembled WGS sequence"/>
</dbReference>
<organism evidence="4 5">
    <name type="scientific">Hymenobacter montanus</name>
    <dbReference type="NCBI Taxonomy" id="2771359"/>
    <lineage>
        <taxon>Bacteria</taxon>
        <taxon>Pseudomonadati</taxon>
        <taxon>Bacteroidota</taxon>
        <taxon>Cytophagia</taxon>
        <taxon>Cytophagales</taxon>
        <taxon>Hymenobacteraceae</taxon>
        <taxon>Hymenobacter</taxon>
    </lineage>
</organism>
<gene>
    <name evidence="4" type="ORF">IC235_19990</name>
</gene>
<comment type="caution">
    <text evidence="4">The sequence shown here is derived from an EMBL/GenBank/DDBJ whole genome shotgun (WGS) entry which is preliminary data.</text>
</comment>
<evidence type="ECO:0000259" key="3">
    <source>
        <dbReference type="Pfam" id="PF08448"/>
    </source>
</evidence>
<feature type="region of interest" description="Disordered" evidence="2">
    <location>
        <begin position="452"/>
        <end position="479"/>
    </location>
</feature>
<evidence type="ECO:0000313" key="4">
    <source>
        <dbReference type="EMBL" id="MBD2770174.1"/>
    </source>
</evidence>
<evidence type="ECO:0000256" key="2">
    <source>
        <dbReference type="SAM" id="MobiDB-lite"/>
    </source>
</evidence>
<feature type="coiled-coil region" evidence="1">
    <location>
        <begin position="292"/>
        <end position="372"/>
    </location>
</feature>
<evidence type="ECO:0000313" key="5">
    <source>
        <dbReference type="Proteomes" id="UP000612233"/>
    </source>
</evidence>
<dbReference type="InterPro" id="IPR013656">
    <property type="entry name" value="PAS_4"/>
</dbReference>
<dbReference type="RefSeq" id="WP_191006985.1">
    <property type="nucleotide sequence ID" value="NZ_JACXAD010000030.1"/>
</dbReference>
<dbReference type="AlphaFoldDB" id="A0A927BHK0"/>
<keyword evidence="1" id="KW-0175">Coiled coil</keyword>
<evidence type="ECO:0000256" key="1">
    <source>
        <dbReference type="SAM" id="Coils"/>
    </source>
</evidence>
<accession>A0A927BHK0</accession>
<dbReference type="InterPro" id="IPR035965">
    <property type="entry name" value="PAS-like_dom_sf"/>
</dbReference>
<feature type="compositionally biased region" description="Low complexity" evidence="2">
    <location>
        <begin position="452"/>
        <end position="469"/>
    </location>
</feature>
<dbReference type="Gene3D" id="3.30.450.20">
    <property type="entry name" value="PAS domain"/>
    <property type="match status" value="2"/>
</dbReference>
<name>A0A927BHK0_9BACT</name>
<feature type="domain" description="PAS fold-4" evidence="3">
    <location>
        <begin position="372"/>
        <end position="448"/>
    </location>
</feature>
<dbReference type="SUPFAM" id="SSF55785">
    <property type="entry name" value="PYP-like sensor domain (PAS domain)"/>
    <property type="match status" value="1"/>
</dbReference>